<feature type="binding site" evidence="10">
    <location>
        <position position="289"/>
    </location>
    <ligand>
        <name>Mn(2+)</name>
        <dbReference type="ChEBI" id="CHEBI:29035"/>
    </ligand>
</feature>
<feature type="binding site" evidence="9">
    <location>
        <position position="119"/>
    </location>
    <ligand>
        <name>UDP-alpha-D-glucose</name>
        <dbReference type="ChEBI" id="CHEBI:58885"/>
    </ligand>
</feature>
<evidence type="ECO:0000256" key="9">
    <source>
        <dbReference type="PIRSR" id="PIRSR605150-2"/>
    </source>
</evidence>
<dbReference type="GO" id="GO:0016020">
    <property type="term" value="C:membrane"/>
    <property type="evidence" value="ECO:0007669"/>
    <property type="project" value="InterPro"/>
</dbReference>
<dbReference type="AlphaFoldDB" id="A0A5N5FPG8"/>
<feature type="active site" evidence="8">
    <location>
        <position position="453"/>
    </location>
</feature>
<dbReference type="PANTHER" id="PTHR13301">
    <property type="entry name" value="X-BOX TRANSCRIPTION FACTOR-RELATED"/>
    <property type="match status" value="1"/>
</dbReference>
<comment type="caution">
    <text evidence="12">The sequence shown here is derived from an EMBL/GenBank/DDBJ whole genome shotgun (WGS) entry which is preliminary data.</text>
</comment>
<evidence type="ECO:0000256" key="3">
    <source>
        <dbReference type="ARBA" id="ARBA00022679"/>
    </source>
</evidence>
<accession>A0A5N5FPG8</accession>
<feature type="active site" evidence="8">
    <location>
        <position position="148"/>
    </location>
</feature>
<dbReference type="OrthoDB" id="1929172at2759"/>
<evidence type="ECO:0000256" key="8">
    <source>
        <dbReference type="PIRSR" id="PIRSR605150-1"/>
    </source>
</evidence>
<evidence type="ECO:0000256" key="10">
    <source>
        <dbReference type="PIRSR" id="PIRSR605150-3"/>
    </source>
</evidence>
<evidence type="ECO:0000313" key="12">
    <source>
        <dbReference type="EMBL" id="KAB2604985.1"/>
    </source>
</evidence>
<keyword evidence="3" id="KW-0808">Transferase</keyword>
<evidence type="ECO:0000313" key="13">
    <source>
        <dbReference type="Proteomes" id="UP000327157"/>
    </source>
</evidence>
<feature type="transmembrane region" description="Helical" evidence="11">
    <location>
        <begin position="691"/>
        <end position="710"/>
    </location>
</feature>
<keyword evidence="6 11" id="KW-0472">Membrane</keyword>
<evidence type="ECO:0000256" key="2">
    <source>
        <dbReference type="ARBA" id="ARBA00022676"/>
    </source>
</evidence>
<protein>
    <recommendedName>
        <fullName evidence="14">Cellulose synthase-like protein E6</fullName>
    </recommendedName>
</protein>
<dbReference type="Pfam" id="PF03552">
    <property type="entry name" value="Cellulose_synt"/>
    <property type="match status" value="2"/>
</dbReference>
<dbReference type="EMBL" id="SMOL01000563">
    <property type="protein sequence ID" value="KAB2604985.1"/>
    <property type="molecule type" value="Genomic_DNA"/>
</dbReference>
<proteinExistence type="predicted"/>
<dbReference type="GO" id="GO:0071555">
    <property type="term" value="P:cell wall organization"/>
    <property type="evidence" value="ECO:0007669"/>
    <property type="project" value="UniProtKB-KW"/>
</dbReference>
<dbReference type="SUPFAM" id="SSF53448">
    <property type="entry name" value="Nucleotide-diphospho-sugar transferases"/>
    <property type="match status" value="1"/>
</dbReference>
<evidence type="ECO:0000256" key="1">
    <source>
        <dbReference type="ARBA" id="ARBA00004127"/>
    </source>
</evidence>
<keyword evidence="7" id="KW-0961">Cell wall biogenesis/degradation</keyword>
<keyword evidence="4 11" id="KW-0812">Transmembrane</keyword>
<organism evidence="12 13">
    <name type="scientific">Pyrus ussuriensis x Pyrus communis</name>
    <dbReference type="NCBI Taxonomy" id="2448454"/>
    <lineage>
        <taxon>Eukaryota</taxon>
        <taxon>Viridiplantae</taxon>
        <taxon>Streptophyta</taxon>
        <taxon>Embryophyta</taxon>
        <taxon>Tracheophyta</taxon>
        <taxon>Spermatophyta</taxon>
        <taxon>Magnoliopsida</taxon>
        <taxon>eudicotyledons</taxon>
        <taxon>Gunneridae</taxon>
        <taxon>Pentapetalae</taxon>
        <taxon>rosids</taxon>
        <taxon>fabids</taxon>
        <taxon>Rosales</taxon>
        <taxon>Rosaceae</taxon>
        <taxon>Amygdaloideae</taxon>
        <taxon>Maleae</taxon>
        <taxon>Pyrus</taxon>
    </lineage>
</organism>
<evidence type="ECO:0000256" key="7">
    <source>
        <dbReference type="ARBA" id="ARBA00023316"/>
    </source>
</evidence>
<keyword evidence="2" id="KW-0328">Glycosyltransferase</keyword>
<dbReference type="GO" id="GO:0012505">
    <property type="term" value="C:endomembrane system"/>
    <property type="evidence" value="ECO:0007669"/>
    <property type="project" value="UniProtKB-SubCell"/>
</dbReference>
<dbReference type="GO" id="GO:0016760">
    <property type="term" value="F:cellulose synthase (UDP-forming) activity"/>
    <property type="evidence" value="ECO:0007669"/>
    <property type="project" value="InterPro"/>
</dbReference>
<reference evidence="12 13" key="1">
    <citation type="submission" date="2019-09" db="EMBL/GenBank/DDBJ databases">
        <authorList>
            <person name="Ou C."/>
        </authorList>
    </citation>
    <scope>NUCLEOTIDE SEQUENCE [LARGE SCALE GENOMIC DNA]</scope>
    <source>
        <strain evidence="12">S2</strain>
        <tissue evidence="12">Leaf</tissue>
    </source>
</reference>
<feature type="binding site" evidence="10">
    <location>
        <position position="313"/>
    </location>
    <ligand>
        <name>Mn(2+)</name>
        <dbReference type="ChEBI" id="CHEBI:29035"/>
    </ligand>
</feature>
<evidence type="ECO:0000256" key="6">
    <source>
        <dbReference type="ARBA" id="ARBA00023136"/>
    </source>
</evidence>
<evidence type="ECO:0000256" key="11">
    <source>
        <dbReference type="SAM" id="Phobius"/>
    </source>
</evidence>
<feature type="binding site" evidence="9">
    <location>
        <position position="148"/>
    </location>
    <ligand>
        <name>UDP-alpha-D-glucose</name>
        <dbReference type="ChEBI" id="CHEBI:58885"/>
    </ligand>
</feature>
<evidence type="ECO:0000256" key="4">
    <source>
        <dbReference type="ARBA" id="ARBA00022692"/>
    </source>
</evidence>
<keyword evidence="13" id="KW-1185">Reference proteome</keyword>
<evidence type="ECO:0008006" key="14">
    <source>
        <dbReference type="Google" id="ProtNLM"/>
    </source>
</evidence>
<feature type="transmembrane region" description="Helical" evidence="11">
    <location>
        <begin position="27"/>
        <end position="48"/>
    </location>
</feature>
<keyword evidence="5 11" id="KW-1133">Transmembrane helix</keyword>
<gene>
    <name evidence="12" type="ORF">D8674_038934</name>
</gene>
<dbReference type="InterPro" id="IPR029044">
    <property type="entry name" value="Nucleotide-diphossugar_trans"/>
</dbReference>
<sequence length="739" mass="84221">MGKQESGGEGEESGLPLFESTSARFRGIYRVFASTILVGICLIWVYRVTNIPQPGEAGRWAWIGMLVAEFWFSLYWIITQSVRWDVTYRRPFKDRLSHRYEDKLPGVDIFICTADPKMEPPTLVVNTLLSVLAYNYPTEKLNVYVSDDGGSEFTFYALLEAASFAKYWTPFCKKFNIEPRSPQAYFALHSDVHDVKYGQEWLEIKKLYEDMKNRIESAVETGKIPEETKMQHKGFSEWNLKVSKNDHQPIVQIITDGRDTNAMDNDGCRLATMVYVSREKRPQQPHHFKAGAVNALLRVSSEISKAPFILLLDCDMYANNADSIREALCFFLDGKYGHEIAFVQHPQNYSNLTKDDIYGSGCFVINAVELAGLGGYGAALFCGTGCFHRRECLFGKKYTKDYRGQRNTESQNTIDRSIQELEESAKAVVTCSYEKGTKWGKEMGLIYGCPVEDIVSGLAIQCRGWKSIYYNPERKGFLGISPNTLDLALIQQKRWCEGLFQIFFSKYCPFIYGHGKIMLGAQMGYCLYLLWAPLSFPTMCYVTVPPLCLLHGIPLFPKVSSPWFLAFAYVFVAKNVYSIIEALQCGSSLKAWWNLQRMWLIRRITSYFFAFFDTIKRQLGLSETDFALTDKVMTEDVTKRYEQEVMEFGSPSIMYTVLATSALLNLLSLVWGTRRVAMDIDSEASEQLISQVFLCGILVMINLPVYQALFFRSDKGHIPSSVIFKSVLLLTLACLMPIY</sequence>
<dbReference type="GO" id="GO:0030244">
    <property type="term" value="P:cellulose biosynthetic process"/>
    <property type="evidence" value="ECO:0007669"/>
    <property type="project" value="InterPro"/>
</dbReference>
<feature type="transmembrane region" description="Helical" evidence="11">
    <location>
        <begin position="653"/>
        <end position="671"/>
    </location>
</feature>
<feature type="transmembrane region" description="Helical" evidence="11">
    <location>
        <begin position="60"/>
        <end position="78"/>
    </location>
</feature>
<name>A0A5N5FPG8_9ROSA</name>
<dbReference type="Gene3D" id="3.90.550.10">
    <property type="entry name" value="Spore Coat Polysaccharide Biosynthesis Protein SpsA, Chain A"/>
    <property type="match status" value="2"/>
</dbReference>
<dbReference type="Proteomes" id="UP000327157">
    <property type="component" value="Unassembled WGS sequence"/>
</dbReference>
<reference evidence="12 13" key="2">
    <citation type="submission" date="2019-11" db="EMBL/GenBank/DDBJ databases">
        <title>A de novo genome assembly of a pear dwarfing rootstock.</title>
        <authorList>
            <person name="Wang F."/>
            <person name="Wang J."/>
            <person name="Li S."/>
            <person name="Zhang Y."/>
            <person name="Fang M."/>
            <person name="Ma L."/>
            <person name="Zhao Y."/>
            <person name="Jiang S."/>
        </authorList>
    </citation>
    <scope>NUCLEOTIDE SEQUENCE [LARGE SCALE GENOMIC DNA]</scope>
    <source>
        <strain evidence="12">S2</strain>
        <tissue evidence="12">Leaf</tissue>
    </source>
</reference>
<feature type="transmembrane region" description="Helical" evidence="11">
    <location>
        <begin position="722"/>
        <end position="738"/>
    </location>
</feature>
<comment type="subcellular location">
    <subcellularLocation>
        <location evidence="1">Endomembrane system</location>
        <topology evidence="1">Multi-pass membrane protein</topology>
    </subcellularLocation>
</comment>
<dbReference type="InterPro" id="IPR005150">
    <property type="entry name" value="Cellulose_synth"/>
</dbReference>
<evidence type="ECO:0000256" key="5">
    <source>
        <dbReference type="ARBA" id="ARBA00022989"/>
    </source>
</evidence>